<comment type="similarity">
    <text evidence="2">Belongs to the NPH3 family.</text>
</comment>
<feature type="domain" description="NPH3" evidence="4">
    <location>
        <begin position="1"/>
        <end position="86"/>
    </location>
</feature>
<evidence type="ECO:0000259" key="4">
    <source>
        <dbReference type="PROSITE" id="PS51649"/>
    </source>
</evidence>
<dbReference type="EMBL" id="JABCRI010000009">
    <property type="protein sequence ID" value="KAF8400714.1"/>
    <property type="molecule type" value="Genomic_DNA"/>
</dbReference>
<dbReference type="InterPro" id="IPR043454">
    <property type="entry name" value="NPH3/RPT2-like"/>
</dbReference>
<keyword evidence="1" id="KW-0833">Ubl conjugation pathway</keyword>
<organism evidence="5 6">
    <name type="scientific">Tetracentron sinense</name>
    <name type="common">Spur-leaf</name>
    <dbReference type="NCBI Taxonomy" id="13715"/>
    <lineage>
        <taxon>Eukaryota</taxon>
        <taxon>Viridiplantae</taxon>
        <taxon>Streptophyta</taxon>
        <taxon>Embryophyta</taxon>
        <taxon>Tracheophyta</taxon>
        <taxon>Spermatophyta</taxon>
        <taxon>Magnoliopsida</taxon>
        <taxon>Trochodendrales</taxon>
        <taxon>Trochodendraceae</taxon>
        <taxon>Tetracentron</taxon>
    </lineage>
</organism>
<sequence length="148" mass="16770">MEQSSTLGKRLMYSSPGRGKSREQVQPRIRVSQNQAHPGVSRQERKSLCRLIDNQKLSPEASIHAAQNERFPVRAVIQVLFSEHTKLNRHLDWSGSFSGTRSPNTAFEPPVRCPSKHELTTQQVEIRKLREDILSASEPVHVHAGTNR</sequence>
<reference evidence="5 6" key="1">
    <citation type="submission" date="2020-04" db="EMBL/GenBank/DDBJ databases">
        <title>Plant Genome Project.</title>
        <authorList>
            <person name="Zhang R.-G."/>
        </authorList>
    </citation>
    <scope>NUCLEOTIDE SEQUENCE [LARGE SCALE GENOMIC DNA]</scope>
    <source>
        <strain evidence="5">YNK0</strain>
        <tissue evidence="5">Leaf</tissue>
    </source>
</reference>
<comment type="caution">
    <text evidence="5">The sequence shown here is derived from an EMBL/GenBank/DDBJ whole genome shotgun (WGS) entry which is preliminary data.</text>
</comment>
<dbReference type="PANTHER" id="PTHR32370">
    <property type="entry name" value="OS12G0117600 PROTEIN"/>
    <property type="match status" value="1"/>
</dbReference>
<accession>A0A835DHW5</accession>
<evidence type="ECO:0000256" key="2">
    <source>
        <dbReference type="PROSITE-ProRule" id="PRU00982"/>
    </source>
</evidence>
<evidence type="ECO:0000256" key="3">
    <source>
        <dbReference type="SAM" id="MobiDB-lite"/>
    </source>
</evidence>
<name>A0A835DHW5_TETSI</name>
<proteinExistence type="inferred from homology"/>
<dbReference type="AlphaFoldDB" id="A0A835DHW5"/>
<dbReference type="GO" id="GO:0016567">
    <property type="term" value="P:protein ubiquitination"/>
    <property type="evidence" value="ECO:0007669"/>
    <property type="project" value="UniProtKB-UniPathway"/>
</dbReference>
<evidence type="ECO:0000313" key="6">
    <source>
        <dbReference type="Proteomes" id="UP000655225"/>
    </source>
</evidence>
<dbReference type="PROSITE" id="PS51649">
    <property type="entry name" value="NPH3"/>
    <property type="match status" value="1"/>
</dbReference>
<evidence type="ECO:0000256" key="1">
    <source>
        <dbReference type="ARBA" id="ARBA00022786"/>
    </source>
</evidence>
<dbReference type="UniPathway" id="UPA00143"/>
<evidence type="ECO:0000313" key="5">
    <source>
        <dbReference type="EMBL" id="KAF8400714.1"/>
    </source>
</evidence>
<protein>
    <recommendedName>
        <fullName evidence="4">NPH3 domain-containing protein</fullName>
    </recommendedName>
</protein>
<dbReference type="Proteomes" id="UP000655225">
    <property type="component" value="Unassembled WGS sequence"/>
</dbReference>
<dbReference type="InterPro" id="IPR027356">
    <property type="entry name" value="NPH3_dom"/>
</dbReference>
<keyword evidence="6" id="KW-1185">Reference proteome</keyword>
<gene>
    <name evidence="5" type="ORF">HHK36_014014</name>
</gene>
<feature type="region of interest" description="Disordered" evidence="3">
    <location>
        <begin position="1"/>
        <end position="44"/>
    </location>
</feature>
<dbReference type="Pfam" id="PF03000">
    <property type="entry name" value="NPH3"/>
    <property type="match status" value="1"/>
</dbReference>
<dbReference type="OrthoDB" id="680561at2759"/>